<dbReference type="SUPFAM" id="SSF54791">
    <property type="entry name" value="Eukaryotic type KH-domain (KH-domain type I)"/>
    <property type="match status" value="2"/>
</dbReference>
<accession>A0A196S726</accession>
<evidence type="ECO:0000313" key="5">
    <source>
        <dbReference type="Proteomes" id="UP000078348"/>
    </source>
</evidence>
<proteinExistence type="predicted"/>
<dbReference type="Proteomes" id="UP000078348">
    <property type="component" value="Unassembled WGS sequence"/>
</dbReference>
<gene>
    <name evidence="4" type="ORF">AV274_6536</name>
</gene>
<dbReference type="EMBL" id="LXWW01000579">
    <property type="protein sequence ID" value="OAO11784.1"/>
    <property type="molecule type" value="Genomic_DNA"/>
</dbReference>
<feature type="domain" description="K Homology" evidence="3">
    <location>
        <begin position="81"/>
        <end position="152"/>
    </location>
</feature>
<dbReference type="AlphaFoldDB" id="A0A196S726"/>
<evidence type="ECO:0000256" key="1">
    <source>
        <dbReference type="ARBA" id="ARBA00022737"/>
    </source>
</evidence>
<dbReference type="InterPro" id="IPR004088">
    <property type="entry name" value="KH_dom_type_1"/>
</dbReference>
<dbReference type="GO" id="GO:0003723">
    <property type="term" value="F:RNA binding"/>
    <property type="evidence" value="ECO:0007669"/>
    <property type="project" value="UniProtKB-UniRule"/>
</dbReference>
<reference evidence="4 5" key="1">
    <citation type="submission" date="2016-05" db="EMBL/GenBank/DDBJ databases">
        <title>Nuclear genome of Blastocystis sp. subtype 1 NandII.</title>
        <authorList>
            <person name="Gentekaki E."/>
            <person name="Curtis B."/>
            <person name="Stairs C."/>
            <person name="Eme L."/>
            <person name="Herman E."/>
            <person name="Klimes V."/>
            <person name="Arias M.C."/>
            <person name="Elias M."/>
            <person name="Hilliou F."/>
            <person name="Klute M."/>
            <person name="Malik S.-B."/>
            <person name="Pightling A."/>
            <person name="Rachubinski R."/>
            <person name="Salas D."/>
            <person name="Schlacht A."/>
            <person name="Suga H."/>
            <person name="Archibald J."/>
            <person name="Ball S.G."/>
            <person name="Clark G."/>
            <person name="Dacks J."/>
            <person name="Van Der Giezen M."/>
            <person name="Tsaousis A."/>
            <person name="Roger A."/>
        </authorList>
    </citation>
    <scope>NUCLEOTIDE SEQUENCE [LARGE SCALE GENOMIC DNA]</scope>
    <source>
        <strain evidence="5">ATCC 50177 / NandII</strain>
    </source>
</reference>
<evidence type="ECO:0000256" key="2">
    <source>
        <dbReference type="PROSITE-ProRule" id="PRU00117"/>
    </source>
</evidence>
<dbReference type="SMART" id="SM00322">
    <property type="entry name" value="KH"/>
    <property type="match status" value="2"/>
</dbReference>
<dbReference type="Pfam" id="PF00013">
    <property type="entry name" value="KH_1"/>
    <property type="match status" value="2"/>
</dbReference>
<dbReference type="InterPro" id="IPR004087">
    <property type="entry name" value="KH_dom"/>
</dbReference>
<name>A0A196S726_BLAHN</name>
<evidence type="ECO:0000259" key="3">
    <source>
        <dbReference type="SMART" id="SM00322"/>
    </source>
</evidence>
<comment type="caution">
    <text evidence="4">The sequence shown here is derived from an EMBL/GenBank/DDBJ whole genome shotgun (WGS) entry which is preliminary data.</text>
</comment>
<keyword evidence="1" id="KW-0677">Repeat</keyword>
<protein>
    <recommendedName>
        <fullName evidence="3">K Homology domain-containing protein</fullName>
    </recommendedName>
</protein>
<feature type="domain" description="K Homology" evidence="3">
    <location>
        <begin position="217"/>
        <end position="287"/>
    </location>
</feature>
<dbReference type="OrthoDB" id="199793at2759"/>
<dbReference type="InterPro" id="IPR036612">
    <property type="entry name" value="KH_dom_type_1_sf"/>
</dbReference>
<dbReference type="Gene3D" id="3.30.1370.10">
    <property type="entry name" value="K Homology domain, type 1"/>
    <property type="match status" value="1"/>
</dbReference>
<organism evidence="4 5">
    <name type="scientific">Blastocystis sp. subtype 1 (strain ATCC 50177 / NandII)</name>
    <dbReference type="NCBI Taxonomy" id="478820"/>
    <lineage>
        <taxon>Eukaryota</taxon>
        <taxon>Sar</taxon>
        <taxon>Stramenopiles</taxon>
        <taxon>Bigyra</taxon>
        <taxon>Opalozoa</taxon>
        <taxon>Opalinata</taxon>
        <taxon>Blastocystidae</taxon>
        <taxon>Blastocystis</taxon>
    </lineage>
</organism>
<dbReference type="PANTHER" id="PTHR10288">
    <property type="entry name" value="KH DOMAIN CONTAINING RNA BINDING PROTEIN"/>
    <property type="match status" value="1"/>
</dbReference>
<evidence type="ECO:0000313" key="4">
    <source>
        <dbReference type="EMBL" id="OAO11784.1"/>
    </source>
</evidence>
<sequence length="293" mass="32244">MASVSISFLIPSSRATNTDLPCFTLLGERHVDYVIADYNETFSSMTVNGNYSLIMEVFYVMKDLFIQRVEVSDSQQTEGLSHSAMSFYLPESLIPAIIGKSGIAVENLRRILYAKLSIVDDDDLIAGKSKCVLEGDENGIPQAFSMLMLRILTLTPAFAWPYEDSTAMSNITNSVLNADRMKKSDFFTRALLNALNPNAFAASGSDRDAQNRLGVGKNPMLSFMLANGRVGSIIGTSGSTIRQIREETGAHISISKPIEGVQERRVDIIGDLDNICNACKLIVQHLSERKDQE</sequence>
<keyword evidence="5" id="KW-1185">Reference proteome</keyword>
<keyword evidence="2" id="KW-0694">RNA-binding</keyword>
<dbReference type="STRING" id="478820.A0A196S726"/>
<dbReference type="PROSITE" id="PS50084">
    <property type="entry name" value="KH_TYPE_1"/>
    <property type="match status" value="2"/>
</dbReference>